<evidence type="ECO:0000313" key="1">
    <source>
        <dbReference type="EMBL" id="GHB45946.1"/>
    </source>
</evidence>
<evidence type="ECO:0000313" key="2">
    <source>
        <dbReference type="Proteomes" id="UP000637980"/>
    </source>
</evidence>
<accession>A0ABQ3EM17</accession>
<name>A0ABQ3EM17_9HYPH</name>
<sequence>MGHYYIGSKEILEVIKKRLARDTARQANTSEFKQLAETILYDIYKESKYKIGS</sequence>
<protein>
    <submittedName>
        <fullName evidence="1">Uncharacterized protein</fullName>
    </submittedName>
</protein>
<keyword evidence="2" id="KW-1185">Reference proteome</keyword>
<comment type="caution">
    <text evidence="1">The sequence shown here is derived from an EMBL/GenBank/DDBJ whole genome shotgun (WGS) entry which is preliminary data.</text>
</comment>
<reference evidence="2" key="1">
    <citation type="journal article" date="2019" name="Int. J. Syst. Evol. Microbiol.">
        <title>The Global Catalogue of Microorganisms (GCM) 10K type strain sequencing project: providing services to taxonomists for standard genome sequencing and annotation.</title>
        <authorList>
            <consortium name="The Broad Institute Genomics Platform"/>
            <consortium name="The Broad Institute Genome Sequencing Center for Infectious Disease"/>
            <person name="Wu L."/>
            <person name="Ma J."/>
        </authorList>
    </citation>
    <scope>NUCLEOTIDE SEQUENCE [LARGE SCALE GENOMIC DNA]</scope>
    <source>
        <strain evidence="2">KCTC 12861</strain>
    </source>
</reference>
<dbReference type="EMBL" id="BMXE01000009">
    <property type="protein sequence ID" value="GHB45946.1"/>
    <property type="molecule type" value="Genomic_DNA"/>
</dbReference>
<proteinExistence type="predicted"/>
<gene>
    <name evidence="1" type="ORF">GCM10007094_39060</name>
</gene>
<organism evidence="1 2">
    <name type="scientific">Pseudovibrio japonicus</name>
    <dbReference type="NCBI Taxonomy" id="366534"/>
    <lineage>
        <taxon>Bacteria</taxon>
        <taxon>Pseudomonadati</taxon>
        <taxon>Pseudomonadota</taxon>
        <taxon>Alphaproteobacteria</taxon>
        <taxon>Hyphomicrobiales</taxon>
        <taxon>Stappiaceae</taxon>
        <taxon>Pseudovibrio</taxon>
    </lineage>
</organism>
<dbReference type="Proteomes" id="UP000637980">
    <property type="component" value="Unassembled WGS sequence"/>
</dbReference>